<protein>
    <submittedName>
        <fullName evidence="2">Uncharacterized protein</fullName>
    </submittedName>
</protein>
<feature type="region of interest" description="Disordered" evidence="1">
    <location>
        <begin position="145"/>
        <end position="167"/>
    </location>
</feature>
<evidence type="ECO:0000313" key="3">
    <source>
        <dbReference type="Proteomes" id="UP000799537"/>
    </source>
</evidence>
<evidence type="ECO:0000313" key="2">
    <source>
        <dbReference type="EMBL" id="KAF2164750.1"/>
    </source>
</evidence>
<dbReference type="Proteomes" id="UP000799537">
    <property type="component" value="Unassembled WGS sequence"/>
</dbReference>
<organism evidence="2 3">
    <name type="scientific">Zasmidium cellare ATCC 36951</name>
    <dbReference type="NCBI Taxonomy" id="1080233"/>
    <lineage>
        <taxon>Eukaryota</taxon>
        <taxon>Fungi</taxon>
        <taxon>Dikarya</taxon>
        <taxon>Ascomycota</taxon>
        <taxon>Pezizomycotina</taxon>
        <taxon>Dothideomycetes</taxon>
        <taxon>Dothideomycetidae</taxon>
        <taxon>Mycosphaerellales</taxon>
        <taxon>Mycosphaerellaceae</taxon>
        <taxon>Zasmidium</taxon>
    </lineage>
</organism>
<proteinExistence type="predicted"/>
<accession>A0A6A6CET0</accession>
<evidence type="ECO:0000256" key="1">
    <source>
        <dbReference type="SAM" id="MobiDB-lite"/>
    </source>
</evidence>
<dbReference type="GeneID" id="54566595"/>
<name>A0A6A6CET0_ZASCE</name>
<reference evidence="2" key="1">
    <citation type="journal article" date="2020" name="Stud. Mycol.">
        <title>101 Dothideomycetes genomes: a test case for predicting lifestyles and emergence of pathogens.</title>
        <authorList>
            <person name="Haridas S."/>
            <person name="Albert R."/>
            <person name="Binder M."/>
            <person name="Bloem J."/>
            <person name="Labutti K."/>
            <person name="Salamov A."/>
            <person name="Andreopoulos B."/>
            <person name="Baker S."/>
            <person name="Barry K."/>
            <person name="Bills G."/>
            <person name="Bluhm B."/>
            <person name="Cannon C."/>
            <person name="Castanera R."/>
            <person name="Culley D."/>
            <person name="Daum C."/>
            <person name="Ezra D."/>
            <person name="Gonzalez J."/>
            <person name="Henrissat B."/>
            <person name="Kuo A."/>
            <person name="Liang C."/>
            <person name="Lipzen A."/>
            <person name="Lutzoni F."/>
            <person name="Magnuson J."/>
            <person name="Mondo S."/>
            <person name="Nolan M."/>
            <person name="Ohm R."/>
            <person name="Pangilinan J."/>
            <person name="Park H.-J."/>
            <person name="Ramirez L."/>
            <person name="Alfaro M."/>
            <person name="Sun H."/>
            <person name="Tritt A."/>
            <person name="Yoshinaga Y."/>
            <person name="Zwiers L.-H."/>
            <person name="Turgeon B."/>
            <person name="Goodwin S."/>
            <person name="Spatafora J."/>
            <person name="Crous P."/>
            <person name="Grigoriev I."/>
        </authorList>
    </citation>
    <scope>NUCLEOTIDE SEQUENCE</scope>
    <source>
        <strain evidence="2">ATCC 36951</strain>
    </source>
</reference>
<keyword evidence="3" id="KW-1185">Reference proteome</keyword>
<gene>
    <name evidence="2" type="ORF">M409DRAFT_56550</name>
</gene>
<dbReference type="AlphaFoldDB" id="A0A6A6CET0"/>
<dbReference type="RefSeq" id="XP_033665639.1">
    <property type="nucleotide sequence ID" value="XM_033813323.1"/>
</dbReference>
<feature type="compositionally biased region" description="Basic and acidic residues" evidence="1">
    <location>
        <begin position="145"/>
        <end position="155"/>
    </location>
</feature>
<dbReference type="EMBL" id="ML993603">
    <property type="protein sequence ID" value="KAF2164750.1"/>
    <property type="molecule type" value="Genomic_DNA"/>
</dbReference>
<sequence length="167" mass="18575">MDIDATGRETVVVQGLKDQCTKFETLLQQAETRYIRQGLQFHCMTPSSDWPLGQVRQVRAVFTVTDDYSLEAASGNKFVTRLEHLHRQLGIAKGYLEAENLQNLQDLLDKAAAEFTAFNTDLSNIDSIAKELAALSGLRDLSVDNKAKPENEPHELVFVPTKPSGRG</sequence>